<organism evidence="2 3">
    <name type="scientific">Urochloa decumbens</name>
    <dbReference type="NCBI Taxonomy" id="240449"/>
    <lineage>
        <taxon>Eukaryota</taxon>
        <taxon>Viridiplantae</taxon>
        <taxon>Streptophyta</taxon>
        <taxon>Embryophyta</taxon>
        <taxon>Tracheophyta</taxon>
        <taxon>Spermatophyta</taxon>
        <taxon>Magnoliopsida</taxon>
        <taxon>Liliopsida</taxon>
        <taxon>Poales</taxon>
        <taxon>Poaceae</taxon>
        <taxon>PACMAD clade</taxon>
        <taxon>Panicoideae</taxon>
        <taxon>Panicodae</taxon>
        <taxon>Paniceae</taxon>
        <taxon>Melinidinae</taxon>
        <taxon>Urochloa</taxon>
    </lineage>
</organism>
<name>A0ABC8X2R5_9POAL</name>
<dbReference type="SUPFAM" id="SSF81383">
    <property type="entry name" value="F-box domain"/>
    <property type="match status" value="1"/>
</dbReference>
<dbReference type="Proteomes" id="UP001497457">
    <property type="component" value="Chromosome 13rd"/>
</dbReference>
<proteinExistence type="predicted"/>
<dbReference type="InterPro" id="IPR001810">
    <property type="entry name" value="F-box_dom"/>
</dbReference>
<evidence type="ECO:0000313" key="2">
    <source>
        <dbReference type="EMBL" id="CAL4919072.1"/>
    </source>
</evidence>
<evidence type="ECO:0000259" key="1">
    <source>
        <dbReference type="SMART" id="SM00256"/>
    </source>
</evidence>
<feature type="domain" description="F-box" evidence="1">
    <location>
        <begin position="6"/>
        <end position="46"/>
    </location>
</feature>
<dbReference type="Gene3D" id="1.20.1280.50">
    <property type="match status" value="1"/>
</dbReference>
<protein>
    <recommendedName>
        <fullName evidence="1">F-box domain-containing protein</fullName>
    </recommendedName>
</protein>
<dbReference type="PANTHER" id="PTHR34591">
    <property type="entry name" value="OS03G0653100 PROTEIN-RELATED"/>
    <property type="match status" value="1"/>
</dbReference>
<gene>
    <name evidence="2" type="ORF">URODEC1_LOCUS19549</name>
</gene>
<evidence type="ECO:0000313" key="3">
    <source>
        <dbReference type="Proteomes" id="UP001497457"/>
    </source>
</evidence>
<dbReference type="EMBL" id="OZ075123">
    <property type="protein sequence ID" value="CAL4919072.1"/>
    <property type="molecule type" value="Genomic_DNA"/>
</dbReference>
<reference evidence="2 3" key="2">
    <citation type="submission" date="2024-10" db="EMBL/GenBank/DDBJ databases">
        <authorList>
            <person name="Ryan C."/>
        </authorList>
    </citation>
    <scope>NUCLEOTIDE SEQUENCE [LARGE SCALE GENOMIC DNA]</scope>
</reference>
<accession>A0ABC8X2R5</accession>
<dbReference type="Pfam" id="PF12937">
    <property type="entry name" value="F-box-like"/>
    <property type="match status" value="1"/>
</dbReference>
<dbReference type="AlphaFoldDB" id="A0ABC8X2R5"/>
<reference evidence="3" key="1">
    <citation type="submission" date="2024-06" db="EMBL/GenBank/DDBJ databases">
        <authorList>
            <person name="Ryan C."/>
        </authorList>
    </citation>
    <scope>NUCLEOTIDE SEQUENCE [LARGE SCALE GENOMIC DNA]</scope>
</reference>
<keyword evidence="3" id="KW-1185">Reference proteome</keyword>
<dbReference type="SMART" id="SM00256">
    <property type="entry name" value="FBOX"/>
    <property type="match status" value="1"/>
</dbReference>
<sequence>MAADLLPDDLLADVLARLAPRWLATSRCVCRSWRAAIDGRRLLRADLLPLSLGGIFLGASDLWFPPFFSRPSSTGTAACGGVRSGNLTGGDFDGFFDAAGAALCDHCNGLLLLYDAVVNPATARWARLPRPLPELYYRDTFLAFDPAVSPHYEVFSVPNKLPCDKPLPTALAITPARLLVGDGTQSQHPSNEHDYFNYSAFWRGRLYVQFRNGFVMRINTCSGTCHLVKPPLMGAGTSKYRLYHRSEYHHRLYLGKSKDGVYYASVDPYKCRLHVWRLDESSYGQPEWVLRCEENLKPLLPPSRSYRHRGDGPWLLRYLDEEDAAGCDDEDQGQLADWSSDMEDVPESADGAGGCSGDDDDTEFYYSESQTLYIHFLGFHPFKEVVFLHQSFARGERGIAYHLGCSKIQDMGTLDLHCSTEHIDMSFPYTPCLMGVFPENN</sequence>
<dbReference type="PANTHER" id="PTHR34591:SF52">
    <property type="entry name" value="F-BOX DOMAIN-CONTAINING PROTEIN"/>
    <property type="match status" value="1"/>
</dbReference>
<dbReference type="InterPro" id="IPR036047">
    <property type="entry name" value="F-box-like_dom_sf"/>
</dbReference>